<dbReference type="PRINTS" id="PR00207">
    <property type="entry name" value="FLAGELLIN"/>
</dbReference>
<keyword evidence="8" id="KW-1185">Reference proteome</keyword>
<comment type="similarity">
    <text evidence="1 4">Belongs to the bacterial flagellin family.</text>
</comment>
<dbReference type="Gene3D" id="3.30.70.2120">
    <property type="match status" value="1"/>
</dbReference>
<evidence type="ECO:0000259" key="6">
    <source>
        <dbReference type="Pfam" id="PF00700"/>
    </source>
</evidence>
<evidence type="ECO:0000256" key="2">
    <source>
        <dbReference type="ARBA" id="ARBA00020110"/>
    </source>
</evidence>
<organism evidence="7 8">
    <name type="scientific">Papillibacter cinnamivorans DSM 12816</name>
    <dbReference type="NCBI Taxonomy" id="1122930"/>
    <lineage>
        <taxon>Bacteria</taxon>
        <taxon>Bacillati</taxon>
        <taxon>Bacillota</taxon>
        <taxon>Clostridia</taxon>
        <taxon>Eubacteriales</taxon>
        <taxon>Oscillospiraceae</taxon>
        <taxon>Papillibacter</taxon>
    </lineage>
</organism>
<feature type="domain" description="Flagellin C-terminal" evidence="6">
    <location>
        <begin position="550"/>
        <end position="635"/>
    </location>
</feature>
<keyword evidence="4" id="KW-0964">Secreted</keyword>
<comment type="function">
    <text evidence="4">Flagellin is the subunit protein which polymerizes to form the filaments of bacterial flagella.</text>
</comment>
<keyword evidence="7" id="KW-0969">Cilium</keyword>
<dbReference type="Proteomes" id="UP000192790">
    <property type="component" value="Unassembled WGS sequence"/>
</dbReference>
<proteinExistence type="inferred from homology"/>
<keyword evidence="3 4" id="KW-0975">Bacterial flagellum</keyword>
<dbReference type="PANTHER" id="PTHR42792:SF2">
    <property type="entry name" value="FLAGELLIN"/>
    <property type="match status" value="1"/>
</dbReference>
<evidence type="ECO:0000313" key="8">
    <source>
        <dbReference type="Proteomes" id="UP000192790"/>
    </source>
</evidence>
<dbReference type="SUPFAM" id="SSF64518">
    <property type="entry name" value="Phase 1 flagellin"/>
    <property type="match status" value="2"/>
</dbReference>
<dbReference type="EMBL" id="FWXW01000001">
    <property type="protein sequence ID" value="SMC35589.1"/>
    <property type="molecule type" value="Genomic_DNA"/>
</dbReference>
<dbReference type="AlphaFoldDB" id="A0A1W1YHF3"/>
<dbReference type="GO" id="GO:0009288">
    <property type="term" value="C:bacterial-type flagellum"/>
    <property type="evidence" value="ECO:0007669"/>
    <property type="project" value="UniProtKB-SubCell"/>
</dbReference>
<dbReference type="OrthoDB" id="9796789at2"/>
<dbReference type="Gene3D" id="6.10.10.10">
    <property type="entry name" value="Flagellar export chaperone, C-terminal domain"/>
    <property type="match status" value="1"/>
</dbReference>
<evidence type="ECO:0000259" key="5">
    <source>
        <dbReference type="Pfam" id="PF00669"/>
    </source>
</evidence>
<feature type="domain" description="Flagellin N-terminal" evidence="5">
    <location>
        <begin position="3"/>
        <end position="140"/>
    </location>
</feature>
<dbReference type="Pfam" id="PF00669">
    <property type="entry name" value="Flagellin_N"/>
    <property type="match status" value="1"/>
</dbReference>
<protein>
    <recommendedName>
        <fullName evidence="2 4">Flagellin</fullName>
    </recommendedName>
</protein>
<keyword evidence="7" id="KW-0282">Flagellum</keyword>
<dbReference type="RefSeq" id="WP_084233065.1">
    <property type="nucleotide sequence ID" value="NZ_FWXW01000001.1"/>
</dbReference>
<gene>
    <name evidence="7" type="ORF">SAMN02745168_0419</name>
</gene>
<dbReference type="GO" id="GO:0005576">
    <property type="term" value="C:extracellular region"/>
    <property type="evidence" value="ECO:0007669"/>
    <property type="project" value="UniProtKB-SubCell"/>
</dbReference>
<dbReference type="STRING" id="1122930.SAMN02745168_0419"/>
<evidence type="ECO:0000313" key="7">
    <source>
        <dbReference type="EMBL" id="SMC35589.1"/>
    </source>
</evidence>
<name>A0A1W1YHF3_9FIRM</name>
<sequence>MRINTNLTALNTFNSYTAANNKIADSVAKLSSGYAINSAADNAAGLAISEKMRAQIRGLDKASSNSQDAISLVQTAEGSLESAGEILQRMREISVQSSSDTNEDDIDRDALQAEFSQLQSELDEIAQDSTFNNQNLLDGSLSTKKLSSGSSTSLSGSGMNVSFGNASAGKYTFGVQVVTTQEAQTASAPDAAHSSFATSTLSSNFSDATVTIGTAAGESSLLNGNYSLSASYDSSSDKITVTATGDNGQTFTKELTDDDIPALTTGSALSINFGSDSFTVSLTAADTLVAGADASTSEMSALADAIGGTFTIGGGSDGAEEQKAVMASLTGAGSVELTAGMSSVTFDNGVTVSFQELTAADLDTTVTGGTTTYTHTGTIGSVTGFASAAINVASLPNTVNLSGSATYDSGTDTLTLGAFSGTVSNVADTANGTITMSDGTNSFTITLTTASGAQAADTIGANLVSAGVSVSSSGTTTGGTYSFEDVFGTATSNVSTSSIEVKSASNNGLTIQVGANSGDELEINIDRADAEYLGVKGLDVSTRESASKAIDAVNDAINQVSSQRAYLGAIENRLDYKIDNLQTSSQNLTSAESSIRDVDMAKEMTSFTNANILSQAATAMLAQANALPQNVLSLLG</sequence>
<comment type="subcellular location">
    <subcellularLocation>
        <location evidence="4">Secreted</location>
    </subcellularLocation>
    <subcellularLocation>
        <location evidence="4">Bacterial flagellum</location>
    </subcellularLocation>
</comment>
<evidence type="ECO:0000256" key="4">
    <source>
        <dbReference type="RuleBase" id="RU362073"/>
    </source>
</evidence>
<dbReference type="InterPro" id="IPR001492">
    <property type="entry name" value="Flagellin"/>
</dbReference>
<dbReference type="InterPro" id="IPR046358">
    <property type="entry name" value="Flagellin_C"/>
</dbReference>
<dbReference type="InterPro" id="IPR001029">
    <property type="entry name" value="Flagellin_N"/>
</dbReference>
<dbReference type="InterPro" id="IPR042187">
    <property type="entry name" value="Flagellin_C_sub2"/>
</dbReference>
<keyword evidence="7" id="KW-0966">Cell projection</keyword>
<evidence type="ECO:0000256" key="3">
    <source>
        <dbReference type="ARBA" id="ARBA00023143"/>
    </source>
</evidence>
<dbReference type="Gene3D" id="1.20.1330.10">
    <property type="entry name" value="f41 fragment of flagellin, N-terminal domain"/>
    <property type="match status" value="2"/>
</dbReference>
<accession>A0A1W1YHF3</accession>
<reference evidence="7 8" key="1">
    <citation type="submission" date="2017-04" db="EMBL/GenBank/DDBJ databases">
        <authorList>
            <person name="Afonso C.L."/>
            <person name="Miller P.J."/>
            <person name="Scott M.A."/>
            <person name="Spackman E."/>
            <person name="Goraichik I."/>
            <person name="Dimitrov K.M."/>
            <person name="Suarez D.L."/>
            <person name="Swayne D.E."/>
        </authorList>
    </citation>
    <scope>NUCLEOTIDE SEQUENCE [LARGE SCALE GENOMIC DNA]</scope>
    <source>
        <strain evidence="7 8">DSM 12816</strain>
    </source>
</reference>
<dbReference type="PANTHER" id="PTHR42792">
    <property type="entry name" value="FLAGELLIN"/>
    <property type="match status" value="1"/>
</dbReference>
<dbReference type="Pfam" id="PF00700">
    <property type="entry name" value="Flagellin_C"/>
    <property type="match status" value="1"/>
</dbReference>
<evidence type="ECO:0000256" key="1">
    <source>
        <dbReference type="ARBA" id="ARBA00005709"/>
    </source>
</evidence>
<dbReference type="GO" id="GO:0005198">
    <property type="term" value="F:structural molecule activity"/>
    <property type="evidence" value="ECO:0007669"/>
    <property type="project" value="UniProtKB-UniRule"/>
</dbReference>